<dbReference type="OrthoDB" id="3437016at2759"/>
<dbReference type="InterPro" id="IPR036259">
    <property type="entry name" value="MFS_trans_sf"/>
</dbReference>
<feature type="transmembrane region" description="Helical" evidence="5">
    <location>
        <begin position="70"/>
        <end position="88"/>
    </location>
</feature>
<dbReference type="Pfam" id="PF07690">
    <property type="entry name" value="MFS_1"/>
    <property type="match status" value="1"/>
</dbReference>
<proteinExistence type="predicted"/>
<dbReference type="Gene3D" id="1.20.1720.10">
    <property type="entry name" value="Multidrug resistance protein D"/>
    <property type="match status" value="1"/>
</dbReference>
<feature type="transmembrane region" description="Helical" evidence="5">
    <location>
        <begin position="362"/>
        <end position="380"/>
    </location>
</feature>
<dbReference type="PANTHER" id="PTHR23501">
    <property type="entry name" value="MAJOR FACILITATOR SUPERFAMILY"/>
    <property type="match status" value="1"/>
</dbReference>
<evidence type="ECO:0000313" key="7">
    <source>
        <dbReference type="EMBL" id="KAF9477036.1"/>
    </source>
</evidence>
<comment type="caution">
    <text evidence="7">The sequence shown here is derived from an EMBL/GenBank/DDBJ whole genome shotgun (WGS) entry which is preliminary data.</text>
</comment>
<evidence type="ECO:0000256" key="4">
    <source>
        <dbReference type="ARBA" id="ARBA00023136"/>
    </source>
</evidence>
<dbReference type="SUPFAM" id="SSF103473">
    <property type="entry name" value="MFS general substrate transporter"/>
    <property type="match status" value="1"/>
</dbReference>
<feature type="transmembrane region" description="Helical" evidence="5">
    <location>
        <begin position="386"/>
        <end position="409"/>
    </location>
</feature>
<evidence type="ECO:0000313" key="8">
    <source>
        <dbReference type="Proteomes" id="UP000807469"/>
    </source>
</evidence>
<keyword evidence="2 5" id="KW-0812">Transmembrane</keyword>
<dbReference type="AlphaFoldDB" id="A0A9P6CRI0"/>
<dbReference type="InterPro" id="IPR020846">
    <property type="entry name" value="MFS_dom"/>
</dbReference>
<gene>
    <name evidence="7" type="ORF">BDN70DRAFT_811264</name>
</gene>
<feature type="transmembrane region" description="Helical" evidence="5">
    <location>
        <begin position="257"/>
        <end position="274"/>
    </location>
</feature>
<evidence type="ECO:0000256" key="3">
    <source>
        <dbReference type="ARBA" id="ARBA00022989"/>
    </source>
</evidence>
<dbReference type="PROSITE" id="PS50850">
    <property type="entry name" value="MFS"/>
    <property type="match status" value="1"/>
</dbReference>
<evidence type="ECO:0000256" key="2">
    <source>
        <dbReference type="ARBA" id="ARBA00022692"/>
    </source>
</evidence>
<feature type="transmembrane region" description="Helical" evidence="5">
    <location>
        <begin position="33"/>
        <end position="58"/>
    </location>
</feature>
<feature type="transmembrane region" description="Helical" evidence="5">
    <location>
        <begin position="157"/>
        <end position="176"/>
    </location>
</feature>
<dbReference type="InterPro" id="IPR011701">
    <property type="entry name" value="MFS"/>
</dbReference>
<keyword evidence="8" id="KW-1185">Reference proteome</keyword>
<evidence type="ECO:0000259" key="6">
    <source>
        <dbReference type="PROSITE" id="PS50850"/>
    </source>
</evidence>
<dbReference type="Proteomes" id="UP000807469">
    <property type="component" value="Unassembled WGS sequence"/>
</dbReference>
<reference evidence="7" key="1">
    <citation type="submission" date="2020-11" db="EMBL/GenBank/DDBJ databases">
        <authorList>
            <consortium name="DOE Joint Genome Institute"/>
            <person name="Ahrendt S."/>
            <person name="Riley R."/>
            <person name="Andreopoulos W."/>
            <person name="Labutti K."/>
            <person name="Pangilinan J."/>
            <person name="Ruiz-Duenas F.J."/>
            <person name="Barrasa J.M."/>
            <person name="Sanchez-Garcia M."/>
            <person name="Camarero S."/>
            <person name="Miyauchi S."/>
            <person name="Serrano A."/>
            <person name="Linde D."/>
            <person name="Babiker R."/>
            <person name="Drula E."/>
            <person name="Ayuso-Fernandez I."/>
            <person name="Pacheco R."/>
            <person name="Padilla G."/>
            <person name="Ferreira P."/>
            <person name="Barriuso J."/>
            <person name="Kellner H."/>
            <person name="Castanera R."/>
            <person name="Alfaro M."/>
            <person name="Ramirez L."/>
            <person name="Pisabarro A.G."/>
            <person name="Kuo A."/>
            <person name="Tritt A."/>
            <person name="Lipzen A."/>
            <person name="He G."/>
            <person name="Yan M."/>
            <person name="Ng V."/>
            <person name="Cullen D."/>
            <person name="Martin F."/>
            <person name="Rosso M.-N."/>
            <person name="Henrissat B."/>
            <person name="Hibbett D."/>
            <person name="Martinez A.T."/>
            <person name="Grigoriev I.V."/>
        </authorList>
    </citation>
    <scope>NUCLEOTIDE SEQUENCE</scope>
    <source>
        <strain evidence="7">CIRM-BRFM 674</strain>
    </source>
</reference>
<organism evidence="7 8">
    <name type="scientific">Pholiota conissans</name>
    <dbReference type="NCBI Taxonomy" id="109636"/>
    <lineage>
        <taxon>Eukaryota</taxon>
        <taxon>Fungi</taxon>
        <taxon>Dikarya</taxon>
        <taxon>Basidiomycota</taxon>
        <taxon>Agaricomycotina</taxon>
        <taxon>Agaricomycetes</taxon>
        <taxon>Agaricomycetidae</taxon>
        <taxon>Agaricales</taxon>
        <taxon>Agaricineae</taxon>
        <taxon>Strophariaceae</taxon>
        <taxon>Pholiota</taxon>
    </lineage>
</organism>
<evidence type="ECO:0000256" key="1">
    <source>
        <dbReference type="ARBA" id="ARBA00004141"/>
    </source>
</evidence>
<feature type="transmembrane region" description="Helical" evidence="5">
    <location>
        <begin position="295"/>
        <end position="318"/>
    </location>
</feature>
<dbReference type="PANTHER" id="PTHR23501:SF102">
    <property type="entry name" value="DRUG TRANSPORTER, PUTATIVE (AFU_ORTHOLOGUE AFUA_3G08530)-RELATED"/>
    <property type="match status" value="1"/>
</dbReference>
<comment type="subcellular location">
    <subcellularLocation>
        <location evidence="1">Membrane</location>
        <topology evidence="1">Multi-pass membrane protein</topology>
    </subcellularLocation>
</comment>
<feature type="transmembrane region" description="Helical" evidence="5">
    <location>
        <begin position="499"/>
        <end position="517"/>
    </location>
</feature>
<evidence type="ECO:0000256" key="5">
    <source>
        <dbReference type="SAM" id="Phobius"/>
    </source>
</evidence>
<dbReference type="GO" id="GO:0022857">
    <property type="term" value="F:transmembrane transporter activity"/>
    <property type="evidence" value="ECO:0007669"/>
    <property type="project" value="InterPro"/>
</dbReference>
<feature type="domain" description="Major facilitator superfamily (MFS) profile" evidence="6">
    <location>
        <begin position="36"/>
        <end position="484"/>
    </location>
</feature>
<feature type="transmembrane region" description="Helical" evidence="5">
    <location>
        <begin position="222"/>
        <end position="245"/>
    </location>
</feature>
<keyword evidence="3 5" id="KW-1133">Transmembrane helix</keyword>
<accession>A0A9P6CRI0</accession>
<dbReference type="EMBL" id="MU155274">
    <property type="protein sequence ID" value="KAF9477036.1"/>
    <property type="molecule type" value="Genomic_DNA"/>
</dbReference>
<keyword evidence="4 5" id="KW-0472">Membrane</keyword>
<dbReference type="GO" id="GO:0005886">
    <property type="term" value="C:plasma membrane"/>
    <property type="evidence" value="ECO:0007669"/>
    <property type="project" value="TreeGrafter"/>
</dbReference>
<name>A0A9P6CRI0_9AGAR</name>
<feature type="transmembrane region" description="Helical" evidence="5">
    <location>
        <begin position="330"/>
        <end position="350"/>
    </location>
</feature>
<protein>
    <submittedName>
        <fullName evidence="7">MFS general substrate transporter</fullName>
    </submittedName>
</protein>
<feature type="transmembrane region" description="Helical" evidence="5">
    <location>
        <begin position="188"/>
        <end position="210"/>
    </location>
</feature>
<sequence length="549" mass="58870">MHRTSRQTLSSIAASTLNGAPEEESGYKRDARFWLIFVALCCCTLLSALDLGGIGTAGPTIVHDLNGGDFTWVASAYALAASMFIPLSGNLSQIFGRQPIILGGIVVFAVGSAVCASAHAMAVLIFGRAIQGVGSGTIQALTSIIVTDLVPLRERGVYSGVTGMIWTVGSVAGPFLAGGLAQKSTWRWLFYINLPLCGLAFGVVAVFLRLKKPEGNLREKILMVDWLGNLLIMASTCSTMLALTWGGIRFSWGSPNILVPLILGVLGMGCTLFYESKWPAHPVIPLMVFSNRTSIAGYITIFLQGMLTLGLACEPTWFQSVRLATPLMSGVLFLPLTATISFWGIVQGLVISKTGLYRPLTFAGWALILLGSGLFISLQVNSSVGLVIFYQFIFGAGIGFLHSTTFPVLAPLPLSANGPAMALVVFLRQFSQAWGVAIWGTILQNALQKKLPVDAIFAQDSVLTNGQQLAYAVIPLIPTMPETLRSEVQGAFLEGFRDIWIAFAVCAAVGLISCSAMKNYPLKRAIDGRWGIDRSEKKTTMENSRESPA</sequence>
<feature type="transmembrane region" description="Helical" evidence="5">
    <location>
        <begin position="100"/>
        <end position="126"/>
    </location>
</feature>